<reference evidence="3" key="1">
    <citation type="submission" date="2020-11" db="EMBL/GenBank/DDBJ databases">
        <title>Novosphingobium aureum sp. nov., a marine bacterium isolated from sediment of a salt flat.</title>
        <authorList>
            <person name="Yoo Y."/>
            <person name="Kim J.-J."/>
        </authorList>
    </citation>
    <scope>NUCLEOTIDE SEQUENCE</scope>
    <source>
        <strain evidence="3">YJ-S2-02</strain>
    </source>
</reference>
<feature type="region of interest" description="Disordered" evidence="2">
    <location>
        <begin position="110"/>
        <end position="138"/>
    </location>
</feature>
<comment type="similarity">
    <text evidence="1">Belongs to the bactofilin family.</text>
</comment>
<dbReference type="PANTHER" id="PTHR35024:SF4">
    <property type="entry name" value="POLYMER-FORMING CYTOSKELETAL PROTEIN"/>
    <property type="match status" value="1"/>
</dbReference>
<dbReference type="EMBL" id="JADZGI010000001">
    <property type="protein sequence ID" value="MBH0111505.1"/>
    <property type="molecule type" value="Genomic_DNA"/>
</dbReference>
<evidence type="ECO:0000256" key="1">
    <source>
        <dbReference type="ARBA" id="ARBA00044755"/>
    </source>
</evidence>
<dbReference type="InterPro" id="IPR007607">
    <property type="entry name" value="BacA/B"/>
</dbReference>
<dbReference type="Proteomes" id="UP000617634">
    <property type="component" value="Unassembled WGS sequence"/>
</dbReference>
<gene>
    <name evidence="3" type="ORF">I5E68_00885</name>
</gene>
<evidence type="ECO:0000313" key="3">
    <source>
        <dbReference type="EMBL" id="MBH0111505.1"/>
    </source>
</evidence>
<dbReference type="PANTHER" id="PTHR35024">
    <property type="entry name" value="HYPOTHETICAL CYTOSOLIC PROTEIN"/>
    <property type="match status" value="1"/>
</dbReference>
<name>A0A931MJG4_9SPHN</name>
<accession>A0A931MJG4</accession>
<proteinExistence type="inferred from homology"/>
<protein>
    <submittedName>
        <fullName evidence="3">Polymer-forming cytoskeletal protein</fullName>
    </submittedName>
</protein>
<evidence type="ECO:0000256" key="2">
    <source>
        <dbReference type="SAM" id="MobiDB-lite"/>
    </source>
</evidence>
<sequence>MAKSLSAARAGNASTFSMLCSDTVIRGDIEASADLHFDGRVEGDITCASFVQGAESEISGNVKADSARIAGRIRGTVTARNVVIEKTAYIEGDVSYDSLTVEQGARIEGRLAPSGGQVPPAIGKQTAPAKPALVEAAE</sequence>
<comment type="caution">
    <text evidence="3">The sequence shown here is derived from an EMBL/GenBank/DDBJ whole genome shotgun (WGS) entry which is preliminary data.</text>
</comment>
<keyword evidence="4" id="KW-1185">Reference proteome</keyword>
<dbReference type="Pfam" id="PF04519">
    <property type="entry name" value="Bactofilin"/>
    <property type="match status" value="1"/>
</dbReference>
<dbReference type="RefSeq" id="WP_197159888.1">
    <property type="nucleotide sequence ID" value="NZ_JADZGI010000001.1"/>
</dbReference>
<evidence type="ECO:0000313" key="4">
    <source>
        <dbReference type="Proteomes" id="UP000617634"/>
    </source>
</evidence>
<organism evidence="3 4">
    <name type="scientific">Novosphingobium aureum</name>
    <dbReference type="NCBI Taxonomy" id="2792964"/>
    <lineage>
        <taxon>Bacteria</taxon>
        <taxon>Pseudomonadati</taxon>
        <taxon>Pseudomonadota</taxon>
        <taxon>Alphaproteobacteria</taxon>
        <taxon>Sphingomonadales</taxon>
        <taxon>Sphingomonadaceae</taxon>
        <taxon>Novosphingobium</taxon>
    </lineage>
</organism>
<dbReference type="AlphaFoldDB" id="A0A931MJG4"/>